<evidence type="ECO:0000313" key="1">
    <source>
        <dbReference type="EMBL" id="TXC85303.1"/>
    </source>
</evidence>
<reference evidence="1 2" key="1">
    <citation type="submission" date="2019-08" db="EMBL/GenBank/DDBJ databases">
        <title>Genome of Luteibaculum oceani JCM 18817.</title>
        <authorList>
            <person name="Bowman J.P."/>
        </authorList>
    </citation>
    <scope>NUCLEOTIDE SEQUENCE [LARGE SCALE GENOMIC DNA]</scope>
    <source>
        <strain evidence="1 2">JCM 18817</strain>
    </source>
</reference>
<protein>
    <submittedName>
        <fullName evidence="1">DUF4837 family protein</fullName>
    </submittedName>
</protein>
<name>A0A5C6VIR0_9FLAO</name>
<sequence length="352" mass="40379">MLETLNLVRKSLSELIAQKAKSPLLLLSLSFIFLVSCEDEVVVKPSYTGTSGEIVVIVEKALWTNQLEDSVKTLLQPNFPMLPQAEAMFNVLHYDPQDVNQLIERHRNTIKIEVGTPRKPGLNFIKDDQAKGQLTVLIRADDHLGVLDLLSSRVNDVIELIREEERKRYQNWLSLHREKELEKKILDEFGYAIILPKGTRLVELKPDFVRLDWEREKIKGGTQHFINHGILLYKHPYDSDSIFNPVAMRDIRNQNLKRIPGPRKGTHMTTQNFFEPELTAVSPNPGFKYAADFRALWRTTESFLGGPFVSFVQVDKSGSELIISEVFVLAPKFNKREFIKEAEAIAYSVYSQ</sequence>
<dbReference type="EMBL" id="VORB01000001">
    <property type="protein sequence ID" value="TXC85303.1"/>
    <property type="molecule type" value="Genomic_DNA"/>
</dbReference>
<dbReference type="Proteomes" id="UP000321168">
    <property type="component" value="Unassembled WGS sequence"/>
</dbReference>
<gene>
    <name evidence="1" type="ORF">FRX97_01375</name>
</gene>
<dbReference type="AlphaFoldDB" id="A0A5C6VIR0"/>
<proteinExistence type="predicted"/>
<keyword evidence="2" id="KW-1185">Reference proteome</keyword>
<dbReference type="Pfam" id="PF16125">
    <property type="entry name" value="DUF4837"/>
    <property type="match status" value="1"/>
</dbReference>
<evidence type="ECO:0000313" key="2">
    <source>
        <dbReference type="Proteomes" id="UP000321168"/>
    </source>
</evidence>
<comment type="caution">
    <text evidence="1">The sequence shown here is derived from an EMBL/GenBank/DDBJ whole genome shotgun (WGS) entry which is preliminary data.</text>
</comment>
<accession>A0A5C6VIR0</accession>
<organism evidence="1 2">
    <name type="scientific">Luteibaculum oceani</name>
    <dbReference type="NCBI Taxonomy" id="1294296"/>
    <lineage>
        <taxon>Bacteria</taxon>
        <taxon>Pseudomonadati</taxon>
        <taxon>Bacteroidota</taxon>
        <taxon>Flavobacteriia</taxon>
        <taxon>Flavobacteriales</taxon>
        <taxon>Luteibaculaceae</taxon>
        <taxon>Luteibaculum</taxon>
    </lineage>
</organism>
<dbReference type="InterPro" id="IPR032286">
    <property type="entry name" value="DUF4837"/>
</dbReference>
<dbReference type="RefSeq" id="WP_147012607.1">
    <property type="nucleotide sequence ID" value="NZ_VORB01000001.1"/>
</dbReference>
<dbReference type="OrthoDB" id="1115230at2"/>